<name>A0A7S2CRK9_9STRA</name>
<accession>A0A7S2CRK9</accession>
<feature type="coiled-coil region" evidence="1">
    <location>
        <begin position="683"/>
        <end position="728"/>
    </location>
</feature>
<feature type="compositionally biased region" description="Low complexity" evidence="2">
    <location>
        <begin position="517"/>
        <end position="533"/>
    </location>
</feature>
<dbReference type="EMBL" id="HBGT01024878">
    <property type="protein sequence ID" value="CAD9433233.1"/>
    <property type="molecule type" value="Transcribed_RNA"/>
</dbReference>
<keyword evidence="1" id="KW-0175">Coiled coil</keyword>
<evidence type="ECO:0000313" key="3">
    <source>
        <dbReference type="EMBL" id="CAD9433233.1"/>
    </source>
</evidence>
<sequence>MAEAACAAKPGDASSHVHLGMLKEDRMDFDGAEAAYTPEAWYNAAIAADPGASQCLGLLHGEDEYTFEQAAYMLSFARSRGGSLKFLPADDAPRPYYSGTLFEELDHERHEKHERYKRYRHITTFEEVDAALCTGDPNTAIYGSTIDINNKTHNYSGCLMESDDLVFDVASRRCTLFEPAPVAGQDKEEDTDSEEGETSRHKLRLPREIYPMQREVKTTGSALDLRANKKAVQALGLPPVQLAGAHPFVVPVRFQRLHLRMRVADAELNGLGSNPLAKTTRQFRLWAGRVGFNVHAEMSDKGRALRQHPNAGGIVAVCSVNSLRERPYIPGTSVTDTWIDSLRDPGYLDDWHTREPSQWALSSQRVVEAKRWLDLPDMEATPTLSSRQVEQLLIRFDHQNDETVRKTTKDFVERFGCALGTRPWDYAGSEPDAWLRDVHWADVMSCDNALAKIAEELDAAATHVERGTFIPTGPRSIVVSTSDCTKAVEHWFAVTYDIDRKGEEELAALDIGPAVTSMEATPAPSSATPPSKAQGRKRPRQSSDVRERKKSAPTKPRPSVFRHFRSGATEFDYDFECMVPGCCHRKAKGKKGNYKTKNMVIWTSIDGLGDEPAIVQYKGGDARPLWEHMYRCHKQEFLLLQKESDCPAKYKNRPEDEIGFRDAAPGQPLDLALKRQAEVDARLRERNRRVAAQRLERERKEKERWEAIHEASERERELRLELQRARGH</sequence>
<proteinExistence type="predicted"/>
<feature type="region of interest" description="Disordered" evidence="2">
    <location>
        <begin position="180"/>
        <end position="202"/>
    </location>
</feature>
<reference evidence="3" key="1">
    <citation type="submission" date="2021-01" db="EMBL/GenBank/DDBJ databases">
        <authorList>
            <person name="Corre E."/>
            <person name="Pelletier E."/>
            <person name="Niang G."/>
            <person name="Scheremetjew M."/>
            <person name="Finn R."/>
            <person name="Kale V."/>
            <person name="Holt S."/>
            <person name="Cochrane G."/>
            <person name="Meng A."/>
            <person name="Brown T."/>
            <person name="Cohen L."/>
        </authorList>
    </citation>
    <scope>NUCLEOTIDE SEQUENCE</scope>
    <source>
        <strain evidence="3">RCC1693</strain>
    </source>
</reference>
<feature type="region of interest" description="Disordered" evidence="2">
    <location>
        <begin position="517"/>
        <end position="560"/>
    </location>
</feature>
<gene>
    <name evidence="3" type="ORF">FPAR1323_LOCUS12906</name>
</gene>
<evidence type="ECO:0000256" key="2">
    <source>
        <dbReference type="SAM" id="MobiDB-lite"/>
    </source>
</evidence>
<protein>
    <submittedName>
        <fullName evidence="3">Uncharacterized protein</fullName>
    </submittedName>
</protein>
<organism evidence="3">
    <name type="scientific">Florenciella parvula</name>
    <dbReference type="NCBI Taxonomy" id="236787"/>
    <lineage>
        <taxon>Eukaryota</taxon>
        <taxon>Sar</taxon>
        <taxon>Stramenopiles</taxon>
        <taxon>Ochrophyta</taxon>
        <taxon>Dictyochophyceae</taxon>
        <taxon>Florenciellales</taxon>
        <taxon>Florenciella</taxon>
    </lineage>
</organism>
<feature type="compositionally biased region" description="Acidic residues" evidence="2">
    <location>
        <begin position="187"/>
        <end position="196"/>
    </location>
</feature>
<evidence type="ECO:0000256" key="1">
    <source>
        <dbReference type="SAM" id="Coils"/>
    </source>
</evidence>
<dbReference type="AlphaFoldDB" id="A0A7S2CRK9"/>